<gene>
    <name evidence="2" type="ORF">BJ554DRAFT_446</name>
</gene>
<dbReference type="PANTHER" id="PTHR34438">
    <property type="entry name" value="SI:DKEY-97L20.6"/>
    <property type="match status" value="1"/>
</dbReference>
<reference evidence="2 3" key="1">
    <citation type="journal article" name="Sci. Rep.">
        <title>Genome-scale phylogenetic analyses confirm Olpidium as the closest living zoosporic fungus to the non-flagellated, terrestrial fungi.</title>
        <authorList>
            <person name="Chang Y."/>
            <person name="Rochon D."/>
            <person name="Sekimoto S."/>
            <person name="Wang Y."/>
            <person name="Chovatia M."/>
            <person name="Sandor L."/>
            <person name="Salamov A."/>
            <person name="Grigoriev I.V."/>
            <person name="Stajich J.E."/>
            <person name="Spatafora J.W."/>
        </authorList>
    </citation>
    <scope>NUCLEOTIDE SEQUENCE [LARGE SCALE GENOMIC DNA]</scope>
    <source>
        <strain evidence="2">S191</strain>
    </source>
</reference>
<keyword evidence="3" id="KW-1185">Reference proteome</keyword>
<dbReference type="InterPro" id="IPR028042">
    <property type="entry name" value="DUF4639"/>
</dbReference>
<evidence type="ECO:0000313" key="3">
    <source>
        <dbReference type="Proteomes" id="UP000673691"/>
    </source>
</evidence>
<dbReference type="OrthoDB" id="193650at2759"/>
<dbReference type="Proteomes" id="UP000673691">
    <property type="component" value="Unassembled WGS sequence"/>
</dbReference>
<feature type="region of interest" description="Disordered" evidence="1">
    <location>
        <begin position="111"/>
        <end position="134"/>
    </location>
</feature>
<dbReference type="AlphaFoldDB" id="A0A8H7ZU27"/>
<protein>
    <submittedName>
        <fullName evidence="2">Uncharacterized protein</fullName>
    </submittedName>
</protein>
<feature type="compositionally biased region" description="Low complexity" evidence="1">
    <location>
        <begin position="120"/>
        <end position="134"/>
    </location>
</feature>
<organism evidence="2 3">
    <name type="scientific">Olpidium bornovanus</name>
    <dbReference type="NCBI Taxonomy" id="278681"/>
    <lineage>
        <taxon>Eukaryota</taxon>
        <taxon>Fungi</taxon>
        <taxon>Fungi incertae sedis</taxon>
        <taxon>Olpidiomycota</taxon>
        <taxon>Olpidiomycotina</taxon>
        <taxon>Olpidiomycetes</taxon>
        <taxon>Olpidiales</taxon>
        <taxon>Olpidiaceae</taxon>
        <taxon>Olpidium</taxon>
    </lineage>
</organism>
<proteinExistence type="predicted"/>
<dbReference type="PANTHER" id="PTHR34438:SF1">
    <property type="entry name" value="CHROMOSOME 2 OPEN READING FRAME 81"/>
    <property type="match status" value="1"/>
</dbReference>
<comment type="caution">
    <text evidence="2">The sequence shown here is derived from an EMBL/GenBank/DDBJ whole genome shotgun (WGS) entry which is preliminary data.</text>
</comment>
<accession>A0A8H7ZU27</accession>
<sequence length="134" mass="14753">MARSLSEAEWLLILEQEAAEFLAESVVDEVLQRSQDVLFEKHIESQVLPYAVQFCKKTIENMVEVRPLRPAVGEVSAGSAAAWFLRSHPEATWRFFKCDPGEVDPSVWVAGEGPETGVMSRSTSSGPSRTTGIA</sequence>
<dbReference type="EMBL" id="JAEFCI010007240">
    <property type="protein sequence ID" value="KAG5459182.1"/>
    <property type="molecule type" value="Genomic_DNA"/>
</dbReference>
<evidence type="ECO:0000256" key="1">
    <source>
        <dbReference type="SAM" id="MobiDB-lite"/>
    </source>
</evidence>
<name>A0A8H7ZU27_9FUNG</name>
<evidence type="ECO:0000313" key="2">
    <source>
        <dbReference type="EMBL" id="KAG5459182.1"/>
    </source>
</evidence>